<reference evidence="6 7" key="2">
    <citation type="journal article" date="2016" name="Microb. Ecol.">
        <title>Genome Characteristics of a Novel Type I Methanotroph (Sn10-6) Isolated from a Flooded Indian Rice Field.</title>
        <authorList>
            <person name="Rahalkar M.C."/>
            <person name="Pandit P.S."/>
            <person name="Dhakephalkar P.K."/>
            <person name="Pore S."/>
            <person name="Arora P."/>
            <person name="Kapse N."/>
        </authorList>
    </citation>
    <scope>NUCLEOTIDE SEQUENCE [LARGE SCALE GENOMIC DNA]</scope>
    <source>
        <strain evidence="6 7">Sn10-6</strain>
    </source>
</reference>
<name>A0A0F3IL06_9GAMM</name>
<feature type="domain" description="Carbohydrate kinase PfkB" evidence="5">
    <location>
        <begin position="13"/>
        <end position="289"/>
    </location>
</feature>
<proteinExistence type="inferred from homology"/>
<dbReference type="PATRIC" id="fig|1632867.3.peg.4390"/>
<evidence type="ECO:0000256" key="4">
    <source>
        <dbReference type="RuleBase" id="RU003704"/>
    </source>
</evidence>
<organism evidence="6 7">
    <name type="scientific">Methylocucumis oryzae</name>
    <dbReference type="NCBI Taxonomy" id="1632867"/>
    <lineage>
        <taxon>Bacteria</taxon>
        <taxon>Pseudomonadati</taxon>
        <taxon>Pseudomonadota</taxon>
        <taxon>Gammaproteobacteria</taxon>
        <taxon>Methylococcales</taxon>
        <taxon>Methylococcaceae</taxon>
        <taxon>Methylocucumis</taxon>
    </lineage>
</organism>
<dbReference type="OrthoDB" id="9779730at2"/>
<dbReference type="Pfam" id="PF00294">
    <property type="entry name" value="PfkB"/>
    <property type="match status" value="1"/>
</dbReference>
<dbReference type="InterPro" id="IPR002139">
    <property type="entry name" value="Ribo/fructo_kinase"/>
</dbReference>
<evidence type="ECO:0000313" key="7">
    <source>
        <dbReference type="Proteomes" id="UP000033684"/>
    </source>
</evidence>
<dbReference type="RefSeq" id="WP_045778438.1">
    <property type="nucleotide sequence ID" value="NZ_LAJX01000045.1"/>
</dbReference>
<dbReference type="PANTHER" id="PTHR42774">
    <property type="entry name" value="PHOSPHOTRANSFERASE SYSTEM TRANSPORT PROTEIN"/>
    <property type="match status" value="1"/>
</dbReference>
<protein>
    <submittedName>
        <fullName evidence="6">Carbohydrate kinase</fullName>
    </submittedName>
</protein>
<accession>A0A0F3IL06</accession>
<dbReference type="InterPro" id="IPR029056">
    <property type="entry name" value="Ribokinase-like"/>
</dbReference>
<dbReference type="PRINTS" id="PR00990">
    <property type="entry name" value="RIBOKINASE"/>
</dbReference>
<reference evidence="7" key="1">
    <citation type="submission" date="2015-03" db="EMBL/GenBank/DDBJ databases">
        <title>Draft genome sequence of a novel methanotroph (Sn10-6) isolated from flooded ricefield rhizosphere in India.</title>
        <authorList>
            <person name="Pandit P.S."/>
            <person name="Pore S.D."/>
            <person name="Arora P."/>
            <person name="Kapse N.G."/>
            <person name="Dhakephalkar P.K."/>
            <person name="Rahalkar M.C."/>
        </authorList>
    </citation>
    <scope>NUCLEOTIDE SEQUENCE [LARGE SCALE GENOMIC DNA]</scope>
    <source>
        <strain evidence="7">Sn10-6</strain>
    </source>
</reference>
<evidence type="ECO:0000256" key="3">
    <source>
        <dbReference type="ARBA" id="ARBA00022777"/>
    </source>
</evidence>
<comment type="caution">
    <text evidence="6">The sequence shown here is derived from an EMBL/GenBank/DDBJ whole genome shotgun (WGS) entry which is preliminary data.</text>
</comment>
<keyword evidence="2 4" id="KW-0808">Transferase</keyword>
<dbReference type="GO" id="GO:0016301">
    <property type="term" value="F:kinase activity"/>
    <property type="evidence" value="ECO:0007669"/>
    <property type="project" value="UniProtKB-KW"/>
</dbReference>
<evidence type="ECO:0000256" key="2">
    <source>
        <dbReference type="ARBA" id="ARBA00022679"/>
    </source>
</evidence>
<dbReference type="SUPFAM" id="SSF53613">
    <property type="entry name" value="Ribokinase-like"/>
    <property type="match status" value="1"/>
</dbReference>
<dbReference type="PANTHER" id="PTHR42774:SF3">
    <property type="entry name" value="KETOHEXOKINASE"/>
    <property type="match status" value="1"/>
</dbReference>
<dbReference type="Gene3D" id="3.40.1190.20">
    <property type="match status" value="1"/>
</dbReference>
<dbReference type="PROSITE" id="PS00584">
    <property type="entry name" value="PFKB_KINASES_2"/>
    <property type="match status" value="1"/>
</dbReference>
<dbReference type="EMBL" id="LAJX01000045">
    <property type="protein sequence ID" value="KJV07362.1"/>
    <property type="molecule type" value="Genomic_DNA"/>
</dbReference>
<keyword evidence="7" id="KW-1185">Reference proteome</keyword>
<dbReference type="Proteomes" id="UP000033684">
    <property type="component" value="Unassembled WGS sequence"/>
</dbReference>
<comment type="similarity">
    <text evidence="1 4">Belongs to the carbohydrate kinase PfkB family.</text>
</comment>
<evidence type="ECO:0000259" key="5">
    <source>
        <dbReference type="Pfam" id="PF00294"/>
    </source>
</evidence>
<dbReference type="AlphaFoldDB" id="A0A0F3IL06"/>
<evidence type="ECO:0000256" key="1">
    <source>
        <dbReference type="ARBA" id="ARBA00010688"/>
    </source>
</evidence>
<gene>
    <name evidence="6" type="ORF">VZ94_05280</name>
</gene>
<dbReference type="InterPro" id="IPR011611">
    <property type="entry name" value="PfkB_dom"/>
</dbReference>
<sequence length="308" mass="32301">MKPLGEVPVNLTTDVVCIGHASYDLIFSVNYHPAADEKTTAQHFLACGGGPAANAAVVIARLGFNAAFSGYLGQDLYGASHVQELADEGVNMALLVRGAMPTPVSVVWVKPDGQRALVNYKGDTVTLAETEVDYSNISAKAVLFDGHEPHLALKFLQQQPQIPSILDAGSVHAGTLALIDKSQYLVCSEKFAVQYAGDVSAALTRLAGLAPVVVITLGEQGLIWQRGAEKGWLNAPTINAVDSTGAGDAFHGAFAAGVAQQLAWQDLLVYASVAGAYCCTQTGARPGMPNQQQHSALAKTFCAHWLAG</sequence>
<dbReference type="InterPro" id="IPR052562">
    <property type="entry name" value="Ketohexokinase-related"/>
</dbReference>
<evidence type="ECO:0000313" key="6">
    <source>
        <dbReference type="EMBL" id="KJV07362.1"/>
    </source>
</evidence>
<keyword evidence="3 4" id="KW-0418">Kinase</keyword>
<dbReference type="InterPro" id="IPR002173">
    <property type="entry name" value="Carboh/pur_kinase_PfkB_CS"/>
</dbReference>